<name>A0ABW2DKE5_9BACT</name>
<protein>
    <submittedName>
        <fullName evidence="1">Uncharacterized protein</fullName>
    </submittedName>
</protein>
<dbReference type="RefSeq" id="WP_066619220.1">
    <property type="nucleotide sequence ID" value="NZ_JBHSYQ010000003.1"/>
</dbReference>
<evidence type="ECO:0000313" key="1">
    <source>
        <dbReference type="EMBL" id="MFC6997513.1"/>
    </source>
</evidence>
<reference evidence="2" key="1">
    <citation type="journal article" date="2019" name="Int. J. Syst. Evol. Microbiol.">
        <title>The Global Catalogue of Microorganisms (GCM) 10K type strain sequencing project: providing services to taxonomists for standard genome sequencing and annotation.</title>
        <authorList>
            <consortium name="The Broad Institute Genomics Platform"/>
            <consortium name="The Broad Institute Genome Sequencing Center for Infectious Disease"/>
            <person name="Wu L."/>
            <person name="Ma J."/>
        </authorList>
    </citation>
    <scope>NUCLEOTIDE SEQUENCE [LARGE SCALE GENOMIC DNA]</scope>
    <source>
        <strain evidence="2">CGMCC 4.7393</strain>
    </source>
</reference>
<organism evidence="1 2">
    <name type="scientific">Rufibacter roseus</name>
    <dbReference type="NCBI Taxonomy" id="1567108"/>
    <lineage>
        <taxon>Bacteria</taxon>
        <taxon>Pseudomonadati</taxon>
        <taxon>Bacteroidota</taxon>
        <taxon>Cytophagia</taxon>
        <taxon>Cytophagales</taxon>
        <taxon>Hymenobacteraceae</taxon>
        <taxon>Rufibacter</taxon>
    </lineage>
</organism>
<proteinExistence type="predicted"/>
<accession>A0ABW2DKE5</accession>
<keyword evidence="2" id="KW-1185">Reference proteome</keyword>
<comment type="caution">
    <text evidence="1">The sequence shown here is derived from an EMBL/GenBank/DDBJ whole genome shotgun (WGS) entry which is preliminary data.</text>
</comment>
<dbReference type="Proteomes" id="UP001596405">
    <property type="component" value="Unassembled WGS sequence"/>
</dbReference>
<evidence type="ECO:0000313" key="2">
    <source>
        <dbReference type="Proteomes" id="UP001596405"/>
    </source>
</evidence>
<dbReference type="EMBL" id="JBHSYQ010000003">
    <property type="protein sequence ID" value="MFC6997513.1"/>
    <property type="molecule type" value="Genomic_DNA"/>
</dbReference>
<sequence>MKLSSTLRFFLFFLLLIPFRGQGQDMIETRLAYNYLDQFEFTDEWQYLTTDMYLFNPGQFTKVINELEQGTTKARRRDYINLESLFISAQLKNAKLFGQDPIVYPLYNFAIDNSKKEYTTNVSDHIEAIRIIDKLPLADDERNIDATIDAKLFTSDSRDVFFNIIANQLSNIGKQVVPQAAMLSLVGEFGNLIRNAAKREEYRFSSTIRLYEGQNFNTRLHSVRVYVFVPSFAKLPPLHMSRLKELLENSPQGFERQKLEAALNYKNYPLLVVANYKSLYRMDVLTGSEITSETIERRRVRIEQAHNSGLVSDDAYRQEKYFVEFLRNFADLKQNLNNYRLNYKNNSPEANAKSLFSVIQDYKRLKTTAQLRDREFSRNNTYQRVFKDEYQNIISNADNFMAADLNLKNGRELVNTLLELDQEQNRPYTIAQREAYLNKLYSVELPNQEFLAASLEGEGLSRHLKRLESAQYTDAFAREVVRLRDAAPSEENVSFRNQLVEKANVTKCRSCREEVNRAARQFNQRLEEQLLEKERHVLRELTQDVEHKVILYLKKDDCMENAFKTQYPEDSLPAHIRRLYEKKQELRKQVIEMESFAKTPPTEMNYNRHREHNQRLKAYLRQLEQGYKDICELEKSLCGCE</sequence>
<gene>
    <name evidence="1" type="ORF">ACFQHR_07750</name>
</gene>